<evidence type="ECO:0000256" key="2">
    <source>
        <dbReference type="ARBA" id="ARBA00004123"/>
    </source>
</evidence>
<evidence type="ECO:0000256" key="4">
    <source>
        <dbReference type="ARBA" id="ARBA00022722"/>
    </source>
</evidence>
<dbReference type="AlphaFoldDB" id="A0AAD9QC84"/>
<evidence type="ECO:0000313" key="11">
    <source>
        <dbReference type="Proteomes" id="UP001249851"/>
    </source>
</evidence>
<dbReference type="PANTHER" id="PTHR22930">
    <property type="match status" value="1"/>
</dbReference>
<keyword evidence="8" id="KW-0812">Transmembrane</keyword>
<comment type="cofactor">
    <cofactor evidence="1">
        <name>a divalent metal cation</name>
        <dbReference type="ChEBI" id="CHEBI:60240"/>
    </cofactor>
</comment>
<accession>A0AAD9QC84</accession>
<reference evidence="10" key="1">
    <citation type="journal article" date="2023" name="G3 (Bethesda)">
        <title>Whole genome assembly and annotation of the endangered Caribbean coral Acropora cervicornis.</title>
        <authorList>
            <person name="Selwyn J.D."/>
            <person name="Vollmer S.V."/>
        </authorList>
    </citation>
    <scope>NUCLEOTIDE SEQUENCE</scope>
    <source>
        <strain evidence="10">K2</strain>
    </source>
</reference>
<feature type="transmembrane region" description="Helical" evidence="8">
    <location>
        <begin position="169"/>
        <end position="191"/>
    </location>
</feature>
<dbReference type="Proteomes" id="UP001249851">
    <property type="component" value="Unassembled WGS sequence"/>
</dbReference>
<keyword evidence="7" id="KW-0539">Nucleus</keyword>
<protein>
    <submittedName>
        <fullName evidence="10">Nuclease HARBI1</fullName>
    </submittedName>
</protein>
<evidence type="ECO:0000256" key="8">
    <source>
        <dbReference type="SAM" id="Phobius"/>
    </source>
</evidence>
<organism evidence="10 11">
    <name type="scientific">Acropora cervicornis</name>
    <name type="common">Staghorn coral</name>
    <dbReference type="NCBI Taxonomy" id="6130"/>
    <lineage>
        <taxon>Eukaryota</taxon>
        <taxon>Metazoa</taxon>
        <taxon>Cnidaria</taxon>
        <taxon>Anthozoa</taxon>
        <taxon>Hexacorallia</taxon>
        <taxon>Scleractinia</taxon>
        <taxon>Astrocoeniina</taxon>
        <taxon>Acroporidae</taxon>
        <taxon>Acropora</taxon>
    </lineage>
</organism>
<keyword evidence="11" id="KW-1185">Reference proteome</keyword>
<evidence type="ECO:0000256" key="6">
    <source>
        <dbReference type="ARBA" id="ARBA00022801"/>
    </source>
</evidence>
<dbReference type="GO" id="GO:0005634">
    <property type="term" value="C:nucleus"/>
    <property type="evidence" value="ECO:0007669"/>
    <property type="project" value="UniProtKB-SubCell"/>
</dbReference>
<dbReference type="EMBL" id="JARQWQ010000043">
    <property type="protein sequence ID" value="KAK2558570.1"/>
    <property type="molecule type" value="Genomic_DNA"/>
</dbReference>
<evidence type="ECO:0000256" key="7">
    <source>
        <dbReference type="ARBA" id="ARBA00023242"/>
    </source>
</evidence>
<gene>
    <name evidence="10" type="ORF">P5673_018747</name>
</gene>
<comment type="caution">
    <text evidence="10">The sequence shown here is derived from an EMBL/GenBank/DDBJ whole genome shotgun (WGS) entry which is preliminary data.</text>
</comment>
<dbReference type="InterPro" id="IPR027806">
    <property type="entry name" value="HARBI1_dom"/>
</dbReference>
<dbReference type="InterPro" id="IPR045249">
    <property type="entry name" value="HARBI1-like"/>
</dbReference>
<dbReference type="Pfam" id="PF13359">
    <property type="entry name" value="DDE_Tnp_4"/>
    <property type="match status" value="1"/>
</dbReference>
<sequence>MTELTKLLFSLKGVFTNVVARWPGSTYDSHVFRTSNICTYLQNTHRSLDDGVLLGDSGYASSPFFMAPYTTTRNEAQEAYNNDHAKTRVIIEQTIGRWKRRFHVLHGQIRMAPRKVCLIVRACAVLHNIAVLLHEPMEDQEVDLLADVDPYHGPQLGTTSAKHFSLDRISVFSVMSWFVINAFWCVCILVAEHAGFWKCFVSIFPFVILIEQRNKQAEHIVVKGLVH</sequence>
<keyword evidence="4" id="KW-0540">Nuclease</keyword>
<keyword evidence="8" id="KW-0472">Membrane</keyword>
<dbReference type="GO" id="GO:0004518">
    <property type="term" value="F:nuclease activity"/>
    <property type="evidence" value="ECO:0007669"/>
    <property type="project" value="UniProtKB-KW"/>
</dbReference>
<dbReference type="PANTHER" id="PTHR22930:SF227">
    <property type="entry name" value="DDE TNP4 DOMAIN-CONTAINING PROTEIN"/>
    <property type="match status" value="1"/>
</dbReference>
<keyword evidence="5" id="KW-0479">Metal-binding</keyword>
<evidence type="ECO:0000256" key="5">
    <source>
        <dbReference type="ARBA" id="ARBA00022723"/>
    </source>
</evidence>
<proteinExistence type="inferred from homology"/>
<evidence type="ECO:0000256" key="3">
    <source>
        <dbReference type="ARBA" id="ARBA00006958"/>
    </source>
</evidence>
<keyword evidence="8" id="KW-1133">Transmembrane helix</keyword>
<evidence type="ECO:0000256" key="1">
    <source>
        <dbReference type="ARBA" id="ARBA00001968"/>
    </source>
</evidence>
<name>A0AAD9QC84_ACRCE</name>
<feature type="domain" description="DDE Tnp4" evidence="9">
    <location>
        <begin position="9"/>
        <end position="128"/>
    </location>
</feature>
<dbReference type="GO" id="GO:0016787">
    <property type="term" value="F:hydrolase activity"/>
    <property type="evidence" value="ECO:0007669"/>
    <property type="project" value="UniProtKB-KW"/>
</dbReference>
<dbReference type="GO" id="GO:0046872">
    <property type="term" value="F:metal ion binding"/>
    <property type="evidence" value="ECO:0007669"/>
    <property type="project" value="UniProtKB-KW"/>
</dbReference>
<reference evidence="10" key="2">
    <citation type="journal article" date="2023" name="Science">
        <title>Genomic signatures of disease resistance in endangered staghorn corals.</title>
        <authorList>
            <person name="Vollmer S.V."/>
            <person name="Selwyn J.D."/>
            <person name="Despard B.A."/>
            <person name="Roesel C.L."/>
        </authorList>
    </citation>
    <scope>NUCLEOTIDE SEQUENCE</scope>
    <source>
        <strain evidence="10">K2</strain>
    </source>
</reference>
<comment type="subcellular location">
    <subcellularLocation>
        <location evidence="2">Nucleus</location>
    </subcellularLocation>
</comment>
<evidence type="ECO:0000259" key="9">
    <source>
        <dbReference type="Pfam" id="PF13359"/>
    </source>
</evidence>
<evidence type="ECO:0000313" key="10">
    <source>
        <dbReference type="EMBL" id="KAK2558570.1"/>
    </source>
</evidence>
<keyword evidence="6" id="KW-0378">Hydrolase</keyword>
<comment type="similarity">
    <text evidence="3">Belongs to the HARBI1 family.</text>
</comment>